<evidence type="ECO:0000256" key="4">
    <source>
        <dbReference type="ARBA" id="ARBA00022813"/>
    </source>
</evidence>
<dbReference type="InterPro" id="IPR036844">
    <property type="entry name" value="Hint_dom_sf"/>
</dbReference>
<dbReference type="PROSITE" id="PS50163">
    <property type="entry name" value="RECA_3"/>
    <property type="match status" value="1"/>
</dbReference>
<keyword evidence="9" id="KW-0614">Plasmid</keyword>
<dbReference type="InterPro" id="IPR006142">
    <property type="entry name" value="INTEIN"/>
</dbReference>
<dbReference type="PANTHER" id="PTHR45900">
    <property type="entry name" value="RECA"/>
    <property type="match status" value="1"/>
</dbReference>
<dbReference type="GO" id="GO:0006310">
    <property type="term" value="P:DNA recombination"/>
    <property type="evidence" value="ECO:0007669"/>
    <property type="project" value="UniProtKB-KW"/>
</dbReference>
<protein>
    <recommendedName>
        <fullName evidence="2">Protein RecA</fullName>
    </recommendedName>
</protein>
<dbReference type="SUPFAM" id="SSF51294">
    <property type="entry name" value="Hedgehog/intein (Hint) domain"/>
    <property type="match status" value="1"/>
</dbReference>
<sequence length="733" mass="82687">MEPNLSALADDLEKLIGDNEETQTVTNWLDTGDPELNFAISGRYDGGIPYGRIVEMYGPPSSGKTAEATDLMIRAQEAGGIAMFFDWERSFDINLAKNLGLKTERPFWIYKKPETWEEGNVLAMRAVELIRNSATIPDDAPIICVFDSVASAIPQSVYYDNKGKKREIDTFNMSDNTALARASSTSLKVIAQTAEKYNATFLYLNQQRTKIGVMFGDPTCLRAEVQVPFVDGTSATMKQIVDGKISKEVWSWNEVSGQLEPKRIIGWHNNGSIKGTDKEWYHIRAVCPETRNGLVAVSGTNDHKVQVKDKGWINFSDVRVGDYVITRTKRTFAGTALEFLKGLIGFDSHMARVSSQRQTAALIIQDNENPEYAQWKVDLLSRHLNFVKREITISKGNKGHRYESCYTHELMKFYDLCHCPHTLFKDGWTPMQLAIAVMDDGNYKESSKTLNLSFKRLRGCEDELDAIGQSLYQSFGLTYDIRYGQGRIDFDVKGTAKIAELIAQYVPDCMQYKLPIEYRGRYVALELDAPVDESVVHYAEVTEMRLGSKNKGSVMYDITVEDNHNFLAGNTHNGFLVHNCTPGGSSFEYYASVRIALGRTKLMETVNGKKQFVGQDIATKIVKTKLTKPFQETTMRMWFDKNGVAFFDRHYNLVEFLKAKGILKQSGAYIEWTDGKKYHLKSLCDKLKADPTGLQQLRALIPKISPSADDIEVTPLMSNEDEMEALYSDDACE</sequence>
<feature type="domain" description="RecA family profile 2" evidence="8">
    <location>
        <begin position="581"/>
        <end position="644"/>
    </location>
</feature>
<geneLocation type="plasmid" evidence="9 10">
    <name>unnamed1774</name>
</geneLocation>
<evidence type="ECO:0000313" key="10">
    <source>
        <dbReference type="Proteomes" id="UP000594659"/>
    </source>
</evidence>
<evidence type="ECO:0000256" key="7">
    <source>
        <dbReference type="ARBA" id="ARBA00023172"/>
    </source>
</evidence>
<dbReference type="GO" id="GO:0016539">
    <property type="term" value="P:intein-mediated protein splicing"/>
    <property type="evidence" value="ECO:0007669"/>
    <property type="project" value="InterPro"/>
</dbReference>
<keyword evidence="3" id="KW-0547">Nucleotide-binding</keyword>
<dbReference type="InterPro" id="IPR013765">
    <property type="entry name" value="DNA_recomb/repair_RecA"/>
</dbReference>
<comment type="similarity">
    <text evidence="1">Belongs to the RecA family.</text>
</comment>
<keyword evidence="4" id="KW-0068">Autocatalytic cleavage</keyword>
<dbReference type="Proteomes" id="UP000594659">
    <property type="component" value="Plasmid unnamed1774"/>
</dbReference>
<dbReference type="Gene3D" id="2.170.16.10">
    <property type="entry name" value="Hedgehog/Intein (Hint) domain"/>
    <property type="match status" value="1"/>
</dbReference>
<dbReference type="InterPro" id="IPR049428">
    <property type="entry name" value="RecA-like_N"/>
</dbReference>
<dbReference type="PRINTS" id="PR00379">
    <property type="entry name" value="INTEIN"/>
</dbReference>
<dbReference type="AlphaFoldDB" id="A0A7S8ZVT9"/>
<keyword evidence="5" id="KW-0067">ATP-binding</keyword>
<dbReference type="CDD" id="cd00081">
    <property type="entry name" value="Hint"/>
    <property type="match status" value="1"/>
</dbReference>
<dbReference type="InterPro" id="IPR030934">
    <property type="entry name" value="Intein_C"/>
</dbReference>
<evidence type="ECO:0000256" key="6">
    <source>
        <dbReference type="ARBA" id="ARBA00023000"/>
    </source>
</evidence>
<dbReference type="NCBIfam" id="TIGR01443">
    <property type="entry name" value="intein_Cterm"/>
    <property type="match status" value="1"/>
</dbReference>
<dbReference type="SUPFAM" id="SSF52540">
    <property type="entry name" value="P-loop containing nucleoside triphosphate hydrolases"/>
    <property type="match status" value="1"/>
</dbReference>
<dbReference type="InterPro" id="IPR003586">
    <property type="entry name" value="Hint_dom_C"/>
</dbReference>
<accession>A0A7S8ZVT9</accession>
<evidence type="ECO:0000256" key="5">
    <source>
        <dbReference type="ARBA" id="ARBA00022840"/>
    </source>
</evidence>
<keyword evidence="6" id="KW-0651">Protein splicing</keyword>
<evidence type="ECO:0000313" key="9">
    <source>
        <dbReference type="EMBL" id="QPF15234.1"/>
    </source>
</evidence>
<dbReference type="InterPro" id="IPR020587">
    <property type="entry name" value="RecA_monomer-monomer_interface"/>
</dbReference>
<gene>
    <name evidence="9" type="ORF">IMO23_18630</name>
</gene>
<name>A0A7S8ZVT9_ACIBA</name>
<dbReference type="Gene3D" id="3.40.50.300">
    <property type="entry name" value="P-loop containing nucleotide triphosphate hydrolases"/>
    <property type="match status" value="2"/>
</dbReference>
<evidence type="ECO:0000256" key="3">
    <source>
        <dbReference type="ARBA" id="ARBA00022741"/>
    </source>
</evidence>
<reference evidence="9 10" key="1">
    <citation type="submission" date="2020-09" db="EMBL/GenBank/DDBJ databases">
        <title>Resistance determinants and their genetic context in bacteria from a longitudinal study of pigs reared under conventional and antibiotic-free husbandry practices.</title>
        <authorList>
            <person name="Poulin-Laprade D."/>
            <person name="Brouard J.-S."/>
            <person name="Gagnon N."/>
            <person name="Turcotte A."/>
            <person name="Langlois A."/>
            <person name="Matte J.J."/>
            <person name="Carrillo C.D."/>
            <person name="Zaheer R."/>
            <person name="McAllister T."/>
            <person name="Topp E."/>
            <person name="Talbot G."/>
        </authorList>
    </citation>
    <scope>NUCLEOTIDE SEQUENCE [LARGE SCALE GENOMIC DNA]</scope>
    <source>
        <strain evidence="9 10">Res13-Abat-PEA21-P4-01-A</strain>
        <plasmid evidence="9 10">unnamed1774</plasmid>
    </source>
</reference>
<proteinExistence type="inferred from homology"/>
<dbReference type="PRINTS" id="PR00142">
    <property type="entry name" value="RECA"/>
</dbReference>
<evidence type="ECO:0000256" key="2">
    <source>
        <dbReference type="ARBA" id="ARBA00015553"/>
    </source>
</evidence>
<dbReference type="SMART" id="SM00305">
    <property type="entry name" value="HintC"/>
    <property type="match status" value="1"/>
</dbReference>
<dbReference type="InterPro" id="IPR027434">
    <property type="entry name" value="Homing_endonucl"/>
</dbReference>
<dbReference type="InterPro" id="IPR027417">
    <property type="entry name" value="P-loop_NTPase"/>
</dbReference>
<dbReference type="GO" id="GO:0003697">
    <property type="term" value="F:single-stranded DNA binding"/>
    <property type="evidence" value="ECO:0007669"/>
    <property type="project" value="InterPro"/>
</dbReference>
<keyword evidence="7" id="KW-0233">DNA recombination</keyword>
<dbReference type="RefSeq" id="WP_195707791.1">
    <property type="nucleotide sequence ID" value="NZ_CP062920.1"/>
</dbReference>
<dbReference type="PANTHER" id="PTHR45900:SF1">
    <property type="entry name" value="MITOCHONDRIAL DNA REPAIR PROTEIN RECA HOMOLOG-RELATED"/>
    <property type="match status" value="1"/>
</dbReference>
<dbReference type="GO" id="GO:0005524">
    <property type="term" value="F:ATP binding"/>
    <property type="evidence" value="ECO:0007669"/>
    <property type="project" value="UniProtKB-KW"/>
</dbReference>
<organism evidence="9 10">
    <name type="scientific">Acinetobacter baumannii</name>
    <dbReference type="NCBI Taxonomy" id="470"/>
    <lineage>
        <taxon>Bacteria</taxon>
        <taxon>Pseudomonadati</taxon>
        <taxon>Pseudomonadota</taxon>
        <taxon>Gammaproteobacteria</taxon>
        <taxon>Moraxellales</taxon>
        <taxon>Moraxellaceae</taxon>
        <taxon>Acinetobacter</taxon>
        <taxon>Acinetobacter calcoaceticus/baumannii complex</taxon>
    </lineage>
</organism>
<dbReference type="PROSITE" id="PS50818">
    <property type="entry name" value="INTEIN_C_TER"/>
    <property type="match status" value="1"/>
</dbReference>
<dbReference type="SUPFAM" id="SSF55608">
    <property type="entry name" value="Homing endonucleases"/>
    <property type="match status" value="1"/>
</dbReference>
<evidence type="ECO:0000256" key="1">
    <source>
        <dbReference type="ARBA" id="ARBA00009391"/>
    </source>
</evidence>
<dbReference type="GO" id="GO:0008094">
    <property type="term" value="F:ATP-dependent activity, acting on DNA"/>
    <property type="evidence" value="ECO:0007669"/>
    <property type="project" value="InterPro"/>
</dbReference>
<dbReference type="Pfam" id="PF00154">
    <property type="entry name" value="RecA_N"/>
    <property type="match status" value="2"/>
</dbReference>
<dbReference type="EMBL" id="CP062920">
    <property type="protein sequence ID" value="QPF15234.1"/>
    <property type="molecule type" value="Genomic_DNA"/>
</dbReference>
<dbReference type="Gene3D" id="3.10.28.10">
    <property type="entry name" value="Homing endonucleases"/>
    <property type="match status" value="1"/>
</dbReference>
<dbReference type="GO" id="GO:0006281">
    <property type="term" value="P:DNA repair"/>
    <property type="evidence" value="ECO:0007669"/>
    <property type="project" value="InterPro"/>
</dbReference>
<evidence type="ECO:0000259" key="8">
    <source>
        <dbReference type="PROSITE" id="PS50163"/>
    </source>
</evidence>